<dbReference type="Pfam" id="PF01261">
    <property type="entry name" value="AP_endonuc_2"/>
    <property type="match status" value="1"/>
</dbReference>
<dbReference type="InterPro" id="IPR036237">
    <property type="entry name" value="Xyl_isomerase-like_sf"/>
</dbReference>
<dbReference type="InterPro" id="IPR050312">
    <property type="entry name" value="IolE/XylAMocC-like"/>
</dbReference>
<sequence length="289" mass="32854">MKLATSTNIMDADCNRPYQIPVDVSARACAHAGYQYVDACLCSYCREGQPLRGEHWEEWIAATVALKEELHIQFPQAHAYWTIGEDFLPDGTRSDGELGEELMRRSVLAAEALGVEWMVVHPYSVSRHGGYDYRRSYAYNVEYWKRWGDFYAQHHVGMAIENMNRATQYGSCAEELLELIDAVDNPAVQICIDTGHANMVGLDVPAMIRQVGTHLKATHINDNHGKTDEHFAPYNGTIPWKETVQALRDIGYQECFAFEIHHLTSMYPKEVQPAQVDFSYALGSYLLRE</sequence>
<proteinExistence type="predicted"/>
<dbReference type="EMBL" id="CP060633">
    <property type="protein sequence ID" value="QNM02670.1"/>
    <property type="molecule type" value="Genomic_DNA"/>
</dbReference>
<name>A0A7G9FVT8_9FIRM</name>
<keyword evidence="2" id="KW-0413">Isomerase</keyword>
<reference evidence="2 3" key="1">
    <citation type="submission" date="2020-08" db="EMBL/GenBank/DDBJ databases">
        <authorList>
            <person name="Liu C."/>
            <person name="Sun Q."/>
        </authorList>
    </citation>
    <scope>NUCLEOTIDE SEQUENCE [LARGE SCALE GENOMIC DNA]</scope>
    <source>
        <strain evidence="2 3">NSJ-8</strain>
    </source>
</reference>
<dbReference type="GO" id="GO:0016853">
    <property type="term" value="F:isomerase activity"/>
    <property type="evidence" value="ECO:0007669"/>
    <property type="project" value="UniProtKB-KW"/>
</dbReference>
<dbReference type="InterPro" id="IPR013022">
    <property type="entry name" value="Xyl_isomerase-like_TIM-brl"/>
</dbReference>
<feature type="domain" description="Xylose isomerase-like TIM barrel" evidence="1">
    <location>
        <begin position="27"/>
        <end position="264"/>
    </location>
</feature>
<dbReference type="SUPFAM" id="SSF51658">
    <property type="entry name" value="Xylose isomerase-like"/>
    <property type="match status" value="1"/>
</dbReference>
<evidence type="ECO:0000313" key="2">
    <source>
        <dbReference type="EMBL" id="QNM02670.1"/>
    </source>
</evidence>
<accession>A0A7G9FVT8</accession>
<dbReference type="KEGG" id="ssun:H9Q77_00290"/>
<dbReference type="AlphaFoldDB" id="A0A7G9FVT8"/>
<keyword evidence="3" id="KW-1185">Reference proteome</keyword>
<protein>
    <submittedName>
        <fullName evidence="2">Sugar phosphate isomerase/epimerase</fullName>
    </submittedName>
</protein>
<dbReference type="Gene3D" id="3.20.20.150">
    <property type="entry name" value="Divalent-metal-dependent TIM barrel enzymes"/>
    <property type="match status" value="1"/>
</dbReference>
<dbReference type="RefSeq" id="WP_118550202.1">
    <property type="nucleotide sequence ID" value="NZ_CP060633.1"/>
</dbReference>
<dbReference type="PANTHER" id="PTHR12110">
    <property type="entry name" value="HYDROXYPYRUVATE ISOMERASE"/>
    <property type="match status" value="1"/>
</dbReference>
<organism evidence="2 3">
    <name type="scientific">Simiaoa sunii</name>
    <dbReference type="NCBI Taxonomy" id="2763672"/>
    <lineage>
        <taxon>Bacteria</taxon>
        <taxon>Bacillati</taxon>
        <taxon>Bacillota</taxon>
        <taxon>Clostridia</taxon>
        <taxon>Lachnospirales</taxon>
        <taxon>Lachnospiraceae</taxon>
        <taxon>Simiaoa</taxon>
    </lineage>
</organism>
<evidence type="ECO:0000313" key="3">
    <source>
        <dbReference type="Proteomes" id="UP000515981"/>
    </source>
</evidence>
<dbReference type="Proteomes" id="UP000515981">
    <property type="component" value="Chromosome"/>
</dbReference>
<gene>
    <name evidence="2" type="ORF">H9Q77_00290</name>
</gene>
<evidence type="ECO:0000259" key="1">
    <source>
        <dbReference type="Pfam" id="PF01261"/>
    </source>
</evidence>